<evidence type="ECO:0000256" key="1">
    <source>
        <dbReference type="SAM" id="MobiDB-lite"/>
    </source>
</evidence>
<dbReference type="EMBL" id="UZAK01034061">
    <property type="protein sequence ID" value="VDP42027.1"/>
    <property type="molecule type" value="Genomic_DNA"/>
</dbReference>
<dbReference type="PANTHER" id="PTHR47027:SF25">
    <property type="entry name" value="REVERSE TRANSCRIPTASE DOMAIN-CONTAINING PROTEIN"/>
    <property type="match status" value="1"/>
</dbReference>
<name>A0A183K7B5_9TREM</name>
<protein>
    <submittedName>
        <fullName evidence="5">Reverse transcriptase domain-containing protein</fullName>
    </submittedName>
</protein>
<gene>
    <name evidence="3" type="ORF">SCUD_LOCUS10892</name>
</gene>
<feature type="compositionally biased region" description="Basic and acidic residues" evidence="1">
    <location>
        <begin position="279"/>
        <end position="305"/>
    </location>
</feature>
<dbReference type="Proteomes" id="UP000279833">
    <property type="component" value="Unassembled WGS sequence"/>
</dbReference>
<dbReference type="Pfam" id="PF20049">
    <property type="entry name" value="DUF6451"/>
    <property type="match status" value="1"/>
</dbReference>
<accession>A0A183K7B5</accession>
<evidence type="ECO:0000259" key="2">
    <source>
        <dbReference type="Pfam" id="PF20049"/>
    </source>
</evidence>
<keyword evidence="4" id="KW-1185">Reference proteome</keyword>
<proteinExistence type="predicted"/>
<feature type="region of interest" description="Disordered" evidence="1">
    <location>
        <begin position="277"/>
        <end position="312"/>
    </location>
</feature>
<feature type="domain" description="DUF6451" evidence="2">
    <location>
        <begin position="205"/>
        <end position="237"/>
    </location>
</feature>
<sequence length="312" mass="35475">MVVGGSQQETLDPGFVLLGTRQQDVPVILRELMLPGGFDLNVNRVLLNRMKDSVDAQLRDQQARFRKDRSCTNQIVTLQIIVEQSIEWNASLYINFIDYEKSFDSVYITTLWKLLRYCDVPQKILNIIENSYDGLNCEIVHGGQLTGSFEENARLSDTTQHAPNKSHLTGIWKMLKPTHIWAASLNEKSGSYADVKARIGKARAAYLQLRNIWNPMQLSTNTKVTIFNTNVKTVLLYGVGTCRTTKAIIQKIEVFINSCLCKILRIRLPRHYQQQPTLVEKKSGSRGGRNQDEVLEVDRTQDKPSHGILKAK</sequence>
<evidence type="ECO:0000313" key="5">
    <source>
        <dbReference type="WBParaSite" id="SCUD_0001089201-mRNA-1"/>
    </source>
</evidence>
<dbReference type="AlphaFoldDB" id="A0A183K7B5"/>
<dbReference type="STRING" id="6186.A0A183K7B5"/>
<dbReference type="WBParaSite" id="SCUD_0001089201-mRNA-1">
    <property type="protein sequence ID" value="SCUD_0001089201-mRNA-1"/>
    <property type="gene ID" value="SCUD_0001089201"/>
</dbReference>
<evidence type="ECO:0000313" key="3">
    <source>
        <dbReference type="EMBL" id="VDP42027.1"/>
    </source>
</evidence>
<evidence type="ECO:0000313" key="4">
    <source>
        <dbReference type="Proteomes" id="UP000279833"/>
    </source>
</evidence>
<reference evidence="5" key="1">
    <citation type="submission" date="2016-06" db="UniProtKB">
        <authorList>
            <consortium name="WormBaseParasite"/>
        </authorList>
    </citation>
    <scope>IDENTIFICATION</scope>
</reference>
<dbReference type="InterPro" id="IPR045609">
    <property type="entry name" value="DUF6451"/>
</dbReference>
<dbReference type="PANTHER" id="PTHR47027">
    <property type="entry name" value="REVERSE TRANSCRIPTASE DOMAIN-CONTAINING PROTEIN"/>
    <property type="match status" value="1"/>
</dbReference>
<reference evidence="3 4" key="2">
    <citation type="submission" date="2018-11" db="EMBL/GenBank/DDBJ databases">
        <authorList>
            <consortium name="Pathogen Informatics"/>
        </authorList>
    </citation>
    <scope>NUCLEOTIDE SEQUENCE [LARGE SCALE GENOMIC DNA]</scope>
    <source>
        <strain evidence="3">Dakar</strain>
        <strain evidence="4">Dakar, Senegal</strain>
    </source>
</reference>
<organism evidence="5">
    <name type="scientific">Schistosoma curassoni</name>
    <dbReference type="NCBI Taxonomy" id="6186"/>
    <lineage>
        <taxon>Eukaryota</taxon>
        <taxon>Metazoa</taxon>
        <taxon>Spiralia</taxon>
        <taxon>Lophotrochozoa</taxon>
        <taxon>Platyhelminthes</taxon>
        <taxon>Trematoda</taxon>
        <taxon>Digenea</taxon>
        <taxon>Strigeidida</taxon>
        <taxon>Schistosomatoidea</taxon>
        <taxon>Schistosomatidae</taxon>
        <taxon>Schistosoma</taxon>
    </lineage>
</organism>